<sequence length="70" mass="8396">MKRLLSLWLDKEYRSEDWSLYDKIGDIASYLSSYKYPSTTSRIPRTILQHSKFKGNEFRLILFFGLPAFR</sequence>
<dbReference type="EMBL" id="CAJOBC010125740">
    <property type="protein sequence ID" value="CAF4594091.1"/>
    <property type="molecule type" value="Genomic_DNA"/>
</dbReference>
<proteinExistence type="predicted"/>
<name>A0A816F3T6_9BILA</name>
<accession>A0A816F3T6</accession>
<evidence type="ECO:0000313" key="1">
    <source>
        <dbReference type="EMBL" id="CAF1656117.1"/>
    </source>
</evidence>
<evidence type="ECO:0000313" key="2">
    <source>
        <dbReference type="EMBL" id="CAF4594091.1"/>
    </source>
</evidence>
<evidence type="ECO:0000313" key="3">
    <source>
        <dbReference type="Proteomes" id="UP000663829"/>
    </source>
</evidence>
<reference evidence="1" key="1">
    <citation type="submission" date="2021-02" db="EMBL/GenBank/DDBJ databases">
        <authorList>
            <person name="Nowell W R."/>
        </authorList>
    </citation>
    <scope>NUCLEOTIDE SEQUENCE</scope>
</reference>
<dbReference type="EMBL" id="CAJNOQ010053603">
    <property type="protein sequence ID" value="CAF1656117.1"/>
    <property type="molecule type" value="Genomic_DNA"/>
</dbReference>
<protein>
    <submittedName>
        <fullName evidence="1">Uncharacterized protein</fullName>
    </submittedName>
</protein>
<dbReference type="OrthoDB" id="5946119at2759"/>
<dbReference type="AlphaFoldDB" id="A0A816F3T6"/>
<dbReference type="Proteomes" id="UP000681722">
    <property type="component" value="Unassembled WGS sequence"/>
</dbReference>
<organism evidence="1 3">
    <name type="scientific">Didymodactylos carnosus</name>
    <dbReference type="NCBI Taxonomy" id="1234261"/>
    <lineage>
        <taxon>Eukaryota</taxon>
        <taxon>Metazoa</taxon>
        <taxon>Spiralia</taxon>
        <taxon>Gnathifera</taxon>
        <taxon>Rotifera</taxon>
        <taxon>Eurotatoria</taxon>
        <taxon>Bdelloidea</taxon>
        <taxon>Philodinida</taxon>
        <taxon>Philodinidae</taxon>
        <taxon>Didymodactylos</taxon>
    </lineage>
</organism>
<feature type="non-terminal residue" evidence="1">
    <location>
        <position position="1"/>
    </location>
</feature>
<dbReference type="Proteomes" id="UP000663829">
    <property type="component" value="Unassembled WGS sequence"/>
</dbReference>
<keyword evidence="3" id="KW-1185">Reference proteome</keyword>
<comment type="caution">
    <text evidence="1">The sequence shown here is derived from an EMBL/GenBank/DDBJ whole genome shotgun (WGS) entry which is preliminary data.</text>
</comment>
<gene>
    <name evidence="1" type="ORF">GPM918_LOCUS45767</name>
    <name evidence="2" type="ORF">SRO942_LOCUS48612</name>
</gene>